<dbReference type="Proteomes" id="UP001066276">
    <property type="component" value="Chromosome 8"/>
</dbReference>
<name>A0AAV7NDH4_PLEWA</name>
<organism evidence="1 2">
    <name type="scientific">Pleurodeles waltl</name>
    <name type="common">Iberian ribbed newt</name>
    <dbReference type="NCBI Taxonomy" id="8319"/>
    <lineage>
        <taxon>Eukaryota</taxon>
        <taxon>Metazoa</taxon>
        <taxon>Chordata</taxon>
        <taxon>Craniata</taxon>
        <taxon>Vertebrata</taxon>
        <taxon>Euteleostomi</taxon>
        <taxon>Amphibia</taxon>
        <taxon>Batrachia</taxon>
        <taxon>Caudata</taxon>
        <taxon>Salamandroidea</taxon>
        <taxon>Salamandridae</taxon>
        <taxon>Pleurodelinae</taxon>
        <taxon>Pleurodeles</taxon>
    </lineage>
</organism>
<gene>
    <name evidence="1" type="ORF">NDU88_001176</name>
</gene>
<keyword evidence="2" id="KW-1185">Reference proteome</keyword>
<sequence length="167" mass="17793">MPTLAAAPVPGPVRAQMGADDLALGVSLVHQQRVRASAHLNANVGLIHKVASASTHSGTLKLAAYHSKRALTGPYDSSHQVSTNLQFPITTHIKQNSSYIKSQSGQKLKRNLHRLKPSLERPHICELNADVGVLRKAASAARATPPKASMHSVKGGSLPFEMGYITP</sequence>
<comment type="caution">
    <text evidence="1">The sequence shown here is derived from an EMBL/GenBank/DDBJ whole genome shotgun (WGS) entry which is preliminary data.</text>
</comment>
<reference evidence="1" key="1">
    <citation type="journal article" date="2022" name="bioRxiv">
        <title>Sequencing and chromosome-scale assembly of the giantPleurodeles waltlgenome.</title>
        <authorList>
            <person name="Brown T."/>
            <person name="Elewa A."/>
            <person name="Iarovenko S."/>
            <person name="Subramanian E."/>
            <person name="Araus A.J."/>
            <person name="Petzold A."/>
            <person name="Susuki M."/>
            <person name="Suzuki K.-i.T."/>
            <person name="Hayashi T."/>
            <person name="Toyoda A."/>
            <person name="Oliveira C."/>
            <person name="Osipova E."/>
            <person name="Leigh N.D."/>
            <person name="Simon A."/>
            <person name="Yun M.H."/>
        </authorList>
    </citation>
    <scope>NUCLEOTIDE SEQUENCE</scope>
    <source>
        <strain evidence="1">20211129_DDA</strain>
        <tissue evidence="1">Liver</tissue>
    </source>
</reference>
<dbReference type="AlphaFoldDB" id="A0AAV7NDH4"/>
<evidence type="ECO:0000313" key="1">
    <source>
        <dbReference type="EMBL" id="KAJ1112915.1"/>
    </source>
</evidence>
<protein>
    <submittedName>
        <fullName evidence="1">Uncharacterized protein</fullName>
    </submittedName>
</protein>
<proteinExistence type="predicted"/>
<dbReference type="EMBL" id="JANPWB010000012">
    <property type="protein sequence ID" value="KAJ1112915.1"/>
    <property type="molecule type" value="Genomic_DNA"/>
</dbReference>
<accession>A0AAV7NDH4</accession>
<evidence type="ECO:0000313" key="2">
    <source>
        <dbReference type="Proteomes" id="UP001066276"/>
    </source>
</evidence>